<keyword evidence="1" id="KW-0808">Transferase</keyword>
<accession>A0A0J1BBT1</accession>
<protein>
    <submittedName>
        <fullName evidence="4">Acetyltransferase</fullName>
    </submittedName>
</protein>
<organism evidence="4 5">
    <name type="scientific">Rhodopirellula islandica</name>
    <dbReference type="NCBI Taxonomy" id="595434"/>
    <lineage>
        <taxon>Bacteria</taxon>
        <taxon>Pseudomonadati</taxon>
        <taxon>Planctomycetota</taxon>
        <taxon>Planctomycetia</taxon>
        <taxon>Pirellulales</taxon>
        <taxon>Pirellulaceae</taxon>
        <taxon>Rhodopirellula</taxon>
    </lineage>
</organism>
<dbReference type="PROSITE" id="PS51186">
    <property type="entry name" value="GNAT"/>
    <property type="match status" value="1"/>
</dbReference>
<dbReference type="GO" id="GO:0016747">
    <property type="term" value="F:acyltransferase activity, transferring groups other than amino-acyl groups"/>
    <property type="evidence" value="ECO:0007669"/>
    <property type="project" value="InterPro"/>
</dbReference>
<evidence type="ECO:0000256" key="1">
    <source>
        <dbReference type="ARBA" id="ARBA00022679"/>
    </source>
</evidence>
<dbReference type="NCBIfam" id="NF002959">
    <property type="entry name" value="PRK03624.1"/>
    <property type="match status" value="1"/>
</dbReference>
<proteinExistence type="predicted"/>
<dbReference type="Proteomes" id="UP000036367">
    <property type="component" value="Unassembled WGS sequence"/>
</dbReference>
<keyword evidence="5" id="KW-1185">Reference proteome</keyword>
<sequence length="151" mass="16915">MIAENWFLDWRGFMLISKFVAEDRDAVVDLWLTVFPRSTGHNDPGTSIDRKMAADDGLFFVATDEENVAGTVMAGYDGHRGWLYSVAVSPAFRRRGVGTRLIRHAESELARRGCPKVNLQVIADNSEVVAFYRSLGFQVEERISMGKLTGE</sequence>
<dbReference type="InterPro" id="IPR050832">
    <property type="entry name" value="Bact_Acetyltransf"/>
</dbReference>
<evidence type="ECO:0000313" key="4">
    <source>
        <dbReference type="EMBL" id="KLU03998.1"/>
    </source>
</evidence>
<dbReference type="STRING" id="595434.RISK_003967"/>
<feature type="domain" description="N-acetyltransferase" evidence="3">
    <location>
        <begin position="14"/>
        <end position="151"/>
    </location>
</feature>
<evidence type="ECO:0000256" key="2">
    <source>
        <dbReference type="ARBA" id="ARBA00023315"/>
    </source>
</evidence>
<dbReference type="InterPro" id="IPR000182">
    <property type="entry name" value="GNAT_dom"/>
</dbReference>
<dbReference type="EMBL" id="LECT01000030">
    <property type="protein sequence ID" value="KLU03998.1"/>
    <property type="molecule type" value="Genomic_DNA"/>
</dbReference>
<dbReference type="CDD" id="cd04301">
    <property type="entry name" value="NAT_SF"/>
    <property type="match status" value="1"/>
</dbReference>
<dbReference type="PANTHER" id="PTHR43877">
    <property type="entry name" value="AMINOALKYLPHOSPHONATE N-ACETYLTRANSFERASE-RELATED-RELATED"/>
    <property type="match status" value="1"/>
</dbReference>
<dbReference type="InterPro" id="IPR016181">
    <property type="entry name" value="Acyl_CoA_acyltransferase"/>
</dbReference>
<dbReference type="SUPFAM" id="SSF55729">
    <property type="entry name" value="Acyl-CoA N-acyltransferases (Nat)"/>
    <property type="match status" value="1"/>
</dbReference>
<gene>
    <name evidence="4" type="ORF">RISK_003967</name>
</gene>
<keyword evidence="2" id="KW-0012">Acyltransferase</keyword>
<comment type="caution">
    <text evidence="4">The sequence shown here is derived from an EMBL/GenBank/DDBJ whole genome shotgun (WGS) entry which is preliminary data.</text>
</comment>
<evidence type="ECO:0000259" key="3">
    <source>
        <dbReference type="PROSITE" id="PS51186"/>
    </source>
</evidence>
<dbReference type="AlphaFoldDB" id="A0A0J1BBT1"/>
<dbReference type="Pfam" id="PF00583">
    <property type="entry name" value="Acetyltransf_1"/>
    <property type="match status" value="1"/>
</dbReference>
<evidence type="ECO:0000313" key="5">
    <source>
        <dbReference type="Proteomes" id="UP000036367"/>
    </source>
</evidence>
<name>A0A0J1BBT1_RHOIS</name>
<dbReference type="Gene3D" id="3.40.630.30">
    <property type="match status" value="1"/>
</dbReference>
<dbReference type="PATRIC" id="fig|595434.4.peg.3760"/>
<reference evidence="4" key="1">
    <citation type="submission" date="2015-05" db="EMBL/GenBank/DDBJ databases">
        <title>Permanent draft genome of Rhodopirellula islandicus K833.</title>
        <authorList>
            <person name="Kizina J."/>
            <person name="Richter M."/>
            <person name="Glockner F.O."/>
            <person name="Harder J."/>
        </authorList>
    </citation>
    <scope>NUCLEOTIDE SEQUENCE [LARGE SCALE GENOMIC DNA]</scope>
    <source>
        <strain evidence="4">K833</strain>
    </source>
</reference>